<dbReference type="GO" id="GO:0006882">
    <property type="term" value="P:intracellular zinc ion homeostasis"/>
    <property type="evidence" value="ECO:0007669"/>
    <property type="project" value="TreeGrafter"/>
</dbReference>
<dbReference type="KEGG" id="osg:BST96_11745"/>
<evidence type="ECO:0000256" key="9">
    <source>
        <dbReference type="ARBA" id="ARBA00023136"/>
    </source>
</evidence>
<evidence type="ECO:0000313" key="13">
    <source>
        <dbReference type="EMBL" id="ARN74733.1"/>
    </source>
</evidence>
<reference evidence="13 14" key="1">
    <citation type="submission" date="2016-11" db="EMBL/GenBank/DDBJ databases">
        <title>Trade-off between light-utilization and light-protection in marine flavobacteria.</title>
        <authorList>
            <person name="Kumagai Y."/>
        </authorList>
    </citation>
    <scope>NUCLEOTIDE SEQUENCE [LARGE SCALE GENOMIC DNA]</scope>
    <source>
        <strain evidence="13 14">NBRC 107125</strain>
    </source>
</reference>
<keyword evidence="8 10" id="KW-1133">Transmembrane helix</keyword>
<dbReference type="InterPro" id="IPR027469">
    <property type="entry name" value="Cation_efflux_TMD_sf"/>
</dbReference>
<evidence type="ECO:0000256" key="6">
    <source>
        <dbReference type="ARBA" id="ARBA00022692"/>
    </source>
</evidence>
<feature type="domain" description="Cation efflux protein transmembrane" evidence="11">
    <location>
        <begin position="28"/>
        <end position="220"/>
    </location>
</feature>
<dbReference type="InterPro" id="IPR027470">
    <property type="entry name" value="Cation_efflux_CTD"/>
</dbReference>
<keyword evidence="3" id="KW-0813">Transport</keyword>
<organism evidence="13 14">
    <name type="scientific">Oceanicoccus sagamiensis</name>
    <dbReference type="NCBI Taxonomy" id="716816"/>
    <lineage>
        <taxon>Bacteria</taxon>
        <taxon>Pseudomonadati</taxon>
        <taxon>Pseudomonadota</taxon>
        <taxon>Gammaproteobacteria</taxon>
        <taxon>Cellvibrionales</taxon>
        <taxon>Spongiibacteraceae</taxon>
        <taxon>Oceanicoccus</taxon>
    </lineage>
</organism>
<name>A0A1X9NLB0_9GAMM</name>
<protein>
    <submittedName>
        <fullName evidence="13">Uncharacterized protein</fullName>
    </submittedName>
</protein>
<sequence length="312" mass="34244">MVTGADKQLIRNTDKNKKEKLLKLATNASVIVAIILVIIKSIAWAKTGSVAMLASLLDSMLDTAAALINWYFIRSALRPADREHRFGHGKAEPIGGIFQAMLIGGSALFLIAESVRRLITPQFPENSDWGIAIMLLSSAIVAVLVVIQRYVVKRTGSVIVAGDALHGFGDIAINLGVILALLLSTQLNSALIDPIIAIVLACVLIFGAWRLGKVAIAQLMDTEFSPQQRQQIRAIAKQHPQVNDIHDLRTRRAGISEFIQFHLEMDGEINLKQAHAIADTIEQNILQQFPNSEVLIHQDPFGVEEVDPFLRD</sequence>
<dbReference type="Pfam" id="PF01545">
    <property type="entry name" value="Cation_efflux"/>
    <property type="match status" value="1"/>
</dbReference>
<feature type="transmembrane region" description="Helical" evidence="10">
    <location>
        <begin position="190"/>
        <end position="211"/>
    </location>
</feature>
<keyword evidence="4" id="KW-1003">Cell membrane</keyword>
<evidence type="ECO:0000256" key="8">
    <source>
        <dbReference type="ARBA" id="ARBA00022989"/>
    </source>
</evidence>
<dbReference type="EMBL" id="CP019343">
    <property type="protein sequence ID" value="ARN74733.1"/>
    <property type="molecule type" value="Genomic_DNA"/>
</dbReference>
<feature type="transmembrane region" description="Helical" evidence="10">
    <location>
        <begin position="50"/>
        <end position="73"/>
    </location>
</feature>
<evidence type="ECO:0000256" key="5">
    <source>
        <dbReference type="ARBA" id="ARBA00022496"/>
    </source>
</evidence>
<keyword evidence="5" id="KW-0410">Iron transport</keyword>
<evidence type="ECO:0000256" key="10">
    <source>
        <dbReference type="SAM" id="Phobius"/>
    </source>
</evidence>
<evidence type="ECO:0000313" key="14">
    <source>
        <dbReference type="Proteomes" id="UP000193450"/>
    </source>
</evidence>
<gene>
    <name evidence="13" type="ORF">BST96_11745</name>
</gene>
<evidence type="ECO:0000256" key="3">
    <source>
        <dbReference type="ARBA" id="ARBA00022448"/>
    </source>
</evidence>
<dbReference type="InterPro" id="IPR058533">
    <property type="entry name" value="Cation_efflux_TM"/>
</dbReference>
<dbReference type="PANTHER" id="PTHR43840:SF41">
    <property type="entry name" value="CATION-EFFLUX PUMP FIEF"/>
    <property type="match status" value="1"/>
</dbReference>
<dbReference type="Gene3D" id="1.20.1510.10">
    <property type="entry name" value="Cation efflux protein transmembrane domain"/>
    <property type="match status" value="1"/>
</dbReference>
<keyword evidence="14" id="KW-1185">Reference proteome</keyword>
<evidence type="ECO:0000256" key="1">
    <source>
        <dbReference type="ARBA" id="ARBA00004651"/>
    </source>
</evidence>
<feature type="transmembrane region" description="Helical" evidence="10">
    <location>
        <begin position="21"/>
        <end position="44"/>
    </location>
</feature>
<dbReference type="RefSeq" id="WP_085758889.1">
    <property type="nucleotide sequence ID" value="NZ_CP019343.1"/>
</dbReference>
<feature type="transmembrane region" description="Helical" evidence="10">
    <location>
        <begin position="164"/>
        <end position="184"/>
    </location>
</feature>
<dbReference type="AlphaFoldDB" id="A0A1X9NLB0"/>
<dbReference type="NCBIfam" id="TIGR01297">
    <property type="entry name" value="CDF"/>
    <property type="match status" value="1"/>
</dbReference>
<keyword evidence="5" id="KW-0408">Iron</keyword>
<dbReference type="Pfam" id="PF16916">
    <property type="entry name" value="ZT_dimer"/>
    <property type="match status" value="1"/>
</dbReference>
<keyword evidence="7" id="KW-0406">Ion transport</keyword>
<keyword evidence="7" id="KW-0864">Zinc transport</keyword>
<keyword evidence="9 10" id="KW-0472">Membrane</keyword>
<evidence type="ECO:0000256" key="4">
    <source>
        <dbReference type="ARBA" id="ARBA00022475"/>
    </source>
</evidence>
<evidence type="ECO:0000259" key="11">
    <source>
        <dbReference type="Pfam" id="PF01545"/>
    </source>
</evidence>
<keyword evidence="6 10" id="KW-0812">Transmembrane</keyword>
<feature type="transmembrane region" description="Helical" evidence="10">
    <location>
        <begin position="131"/>
        <end position="152"/>
    </location>
</feature>
<dbReference type="SUPFAM" id="SSF161111">
    <property type="entry name" value="Cation efflux protein transmembrane domain-like"/>
    <property type="match status" value="1"/>
</dbReference>
<proteinExistence type="inferred from homology"/>
<dbReference type="InterPro" id="IPR050291">
    <property type="entry name" value="CDF_Transporter"/>
</dbReference>
<dbReference type="Proteomes" id="UP000193450">
    <property type="component" value="Chromosome"/>
</dbReference>
<dbReference type="GO" id="GO:0015341">
    <property type="term" value="F:zinc efflux antiporter activity"/>
    <property type="evidence" value="ECO:0007669"/>
    <property type="project" value="TreeGrafter"/>
</dbReference>
<dbReference type="SUPFAM" id="SSF160240">
    <property type="entry name" value="Cation efflux protein cytoplasmic domain-like"/>
    <property type="match status" value="1"/>
</dbReference>
<comment type="subcellular location">
    <subcellularLocation>
        <location evidence="1">Cell membrane</location>
        <topology evidence="1">Multi-pass membrane protein</topology>
    </subcellularLocation>
</comment>
<feature type="transmembrane region" description="Helical" evidence="10">
    <location>
        <begin position="94"/>
        <end position="111"/>
    </location>
</feature>
<dbReference type="GO" id="GO:0005886">
    <property type="term" value="C:plasma membrane"/>
    <property type="evidence" value="ECO:0007669"/>
    <property type="project" value="UniProtKB-SubCell"/>
</dbReference>
<evidence type="ECO:0000259" key="12">
    <source>
        <dbReference type="Pfam" id="PF16916"/>
    </source>
</evidence>
<dbReference type="Gene3D" id="3.30.70.1350">
    <property type="entry name" value="Cation efflux protein, cytoplasmic domain"/>
    <property type="match status" value="1"/>
</dbReference>
<dbReference type="InterPro" id="IPR036837">
    <property type="entry name" value="Cation_efflux_CTD_sf"/>
</dbReference>
<dbReference type="PANTHER" id="PTHR43840">
    <property type="entry name" value="MITOCHONDRIAL METAL TRANSPORTER 1-RELATED"/>
    <property type="match status" value="1"/>
</dbReference>
<dbReference type="GO" id="GO:0015093">
    <property type="term" value="F:ferrous iron transmembrane transporter activity"/>
    <property type="evidence" value="ECO:0007669"/>
    <property type="project" value="TreeGrafter"/>
</dbReference>
<keyword evidence="7" id="KW-0862">Zinc</keyword>
<evidence type="ECO:0000256" key="2">
    <source>
        <dbReference type="ARBA" id="ARBA00010212"/>
    </source>
</evidence>
<comment type="similarity">
    <text evidence="2">Belongs to the cation diffusion facilitator (CDF) transporter (TC 2.A.4) family. FieF subfamily.</text>
</comment>
<dbReference type="InterPro" id="IPR002524">
    <property type="entry name" value="Cation_efflux"/>
</dbReference>
<dbReference type="GO" id="GO:0015086">
    <property type="term" value="F:cadmium ion transmembrane transporter activity"/>
    <property type="evidence" value="ECO:0007669"/>
    <property type="project" value="TreeGrafter"/>
</dbReference>
<feature type="domain" description="Cation efflux protein cytoplasmic" evidence="12">
    <location>
        <begin position="226"/>
        <end position="300"/>
    </location>
</feature>
<accession>A0A1X9NLB0</accession>
<evidence type="ECO:0000256" key="7">
    <source>
        <dbReference type="ARBA" id="ARBA00022906"/>
    </source>
</evidence>
<dbReference type="STRING" id="716816.BST96_11745"/>
<dbReference type="OrthoDB" id="9806522at2"/>
<dbReference type="FunFam" id="3.30.70.1350:FF:000002">
    <property type="entry name" value="Ferrous-iron efflux pump FieF"/>
    <property type="match status" value="1"/>
</dbReference>